<evidence type="ECO:0000256" key="1">
    <source>
        <dbReference type="ARBA" id="ARBA00004651"/>
    </source>
</evidence>
<keyword evidence="3 12" id="KW-0813">Transport</keyword>
<keyword evidence="7" id="KW-0732">Signal</keyword>
<dbReference type="Gene3D" id="1.10.1760.20">
    <property type="match status" value="1"/>
</dbReference>
<evidence type="ECO:0000256" key="12">
    <source>
        <dbReference type="HAMAP-Rule" id="MF_01462"/>
    </source>
</evidence>
<dbReference type="InterPro" id="IPR002751">
    <property type="entry name" value="CbiM/NikMN"/>
</dbReference>
<evidence type="ECO:0000256" key="8">
    <source>
        <dbReference type="ARBA" id="ARBA00022989"/>
    </source>
</evidence>
<dbReference type="EMBL" id="CP121694">
    <property type="protein sequence ID" value="WRO21781.1"/>
    <property type="molecule type" value="Genomic_DNA"/>
</dbReference>
<evidence type="ECO:0000256" key="3">
    <source>
        <dbReference type="ARBA" id="ARBA00022448"/>
    </source>
</evidence>
<evidence type="ECO:0000256" key="7">
    <source>
        <dbReference type="ARBA" id="ARBA00022729"/>
    </source>
</evidence>
<keyword evidence="2 12" id="KW-0171">Cobalt transport</keyword>
<evidence type="ECO:0000313" key="13">
    <source>
        <dbReference type="EMBL" id="WRO21781.1"/>
    </source>
</evidence>
<accession>A0AAU0UNI6</accession>
<comment type="function">
    <text evidence="12">Part of the energy-coupling factor (ECF) transporter complex CbiMNOQ involved in cobalt import.</text>
</comment>
<evidence type="ECO:0000256" key="4">
    <source>
        <dbReference type="ARBA" id="ARBA00022475"/>
    </source>
</evidence>
<dbReference type="GO" id="GO:0015087">
    <property type="term" value="F:cobalt ion transmembrane transporter activity"/>
    <property type="evidence" value="ECO:0007669"/>
    <property type="project" value="UniProtKB-UniRule"/>
</dbReference>
<sequence length="228" mass="24630">MHLPEMSLPVQWAAGWFGLSLPAVLVGMKRLKKRAKEDKLVKPLVGLMAATVFIISLFPIPLPYGTSSHAIGTPLAAIIVGPWMATLLSVIALFLQAVFFAHGGLTTLGANVFSMGIVGSFVSYGLFKSLRKMQLPLVLAVGISAFVGDLAVYLVTSLQLALALHDTKPLWDVWVKFLLIFMPTQLPLALVEGIFTGGVFGYLKQIRPDILLRIGLNFKQAGDGNETL</sequence>
<evidence type="ECO:0000313" key="14">
    <source>
        <dbReference type="Proteomes" id="UP001329915"/>
    </source>
</evidence>
<dbReference type="GO" id="GO:0043190">
    <property type="term" value="C:ATP-binding cassette (ABC) transporter complex"/>
    <property type="evidence" value="ECO:0007669"/>
    <property type="project" value="InterPro"/>
</dbReference>
<gene>
    <name evidence="12" type="primary">cbiM</name>
    <name evidence="13" type="ORF">MFMK1_001602</name>
</gene>
<evidence type="ECO:0000256" key="6">
    <source>
        <dbReference type="ARBA" id="ARBA00022692"/>
    </source>
</evidence>
<comment type="pathway">
    <text evidence="12">Cofactor biosynthesis; adenosylcobalamin biosynthesis.</text>
</comment>
<dbReference type="HAMAP" id="MF_01462">
    <property type="entry name" value="CbiM"/>
    <property type="match status" value="1"/>
</dbReference>
<feature type="transmembrane region" description="Helical" evidence="12">
    <location>
        <begin position="74"/>
        <end position="101"/>
    </location>
</feature>
<feature type="transmembrane region" description="Helical" evidence="12">
    <location>
        <begin position="40"/>
        <end position="62"/>
    </location>
</feature>
<dbReference type="AlphaFoldDB" id="A0AAU0UNI6"/>
<dbReference type="PANTHER" id="PTHR43627:SF1">
    <property type="entry name" value="COBALT TRANSPORT PROTEIN CBIM"/>
    <property type="match status" value="1"/>
</dbReference>
<dbReference type="RefSeq" id="WP_366924611.1">
    <property type="nucleotide sequence ID" value="NZ_CP121694.1"/>
</dbReference>
<feature type="transmembrane region" description="Helical" evidence="12">
    <location>
        <begin position="12"/>
        <end position="28"/>
    </location>
</feature>
<keyword evidence="14" id="KW-1185">Reference proteome</keyword>
<dbReference type="Pfam" id="PF01891">
    <property type="entry name" value="CbiM"/>
    <property type="match status" value="1"/>
</dbReference>
<keyword evidence="6 12" id="KW-0812">Transmembrane</keyword>
<evidence type="ECO:0000256" key="9">
    <source>
        <dbReference type="ARBA" id="ARBA00023065"/>
    </source>
</evidence>
<keyword evidence="5 12" id="KW-0169">Cobalamin biosynthesis</keyword>
<evidence type="ECO:0000256" key="2">
    <source>
        <dbReference type="ARBA" id="ARBA00022426"/>
    </source>
</evidence>
<dbReference type="NCBIfam" id="TIGR00123">
    <property type="entry name" value="cbiM"/>
    <property type="match status" value="1"/>
</dbReference>
<dbReference type="Proteomes" id="UP001329915">
    <property type="component" value="Chromosome"/>
</dbReference>
<feature type="transmembrane region" description="Helical" evidence="12">
    <location>
        <begin position="108"/>
        <end position="127"/>
    </location>
</feature>
<dbReference type="NCBIfam" id="NF006184">
    <property type="entry name" value="PRK08319.1"/>
    <property type="match status" value="1"/>
</dbReference>
<protein>
    <recommendedName>
        <fullName evidence="12">Cobalt transport protein CbiM</fullName>
    </recommendedName>
    <alternativeName>
        <fullName evidence="12">Energy-coupling factor transporter probable substrate-capture protein CbiM</fullName>
        <shortName evidence="12">ECF transporter S component CbiM</shortName>
    </alternativeName>
</protein>
<comment type="similarity">
    <text evidence="12">Belongs to the CbiM family.</text>
</comment>
<feature type="transmembrane region" description="Helical" evidence="12">
    <location>
        <begin position="177"/>
        <end position="203"/>
    </location>
</feature>
<dbReference type="PANTHER" id="PTHR43627">
    <property type="match status" value="1"/>
</dbReference>
<keyword evidence="10 12" id="KW-0472">Membrane</keyword>
<evidence type="ECO:0000256" key="11">
    <source>
        <dbReference type="ARBA" id="ARBA00023285"/>
    </source>
</evidence>
<keyword evidence="11 12" id="KW-0170">Cobalt</keyword>
<comment type="subcellular location">
    <subcellularLocation>
        <location evidence="1 12">Cell membrane</location>
        <topology evidence="1 12">Multi-pass membrane protein</topology>
    </subcellularLocation>
</comment>
<feature type="transmembrane region" description="Helical" evidence="12">
    <location>
        <begin position="133"/>
        <end position="156"/>
    </location>
</feature>
<dbReference type="GO" id="GO:0009236">
    <property type="term" value="P:cobalamin biosynthetic process"/>
    <property type="evidence" value="ECO:0007669"/>
    <property type="project" value="UniProtKB-UniRule"/>
</dbReference>
<keyword evidence="9 12" id="KW-0406">Ion transport</keyword>
<reference evidence="13 14" key="1">
    <citation type="submission" date="2023-04" db="EMBL/GenBank/DDBJ databases">
        <authorList>
            <person name="Hsu D."/>
        </authorList>
    </citation>
    <scope>NUCLEOTIDE SEQUENCE [LARGE SCALE GENOMIC DNA]</scope>
    <source>
        <strain evidence="13 14">MK1</strain>
    </source>
</reference>
<evidence type="ECO:0000256" key="10">
    <source>
        <dbReference type="ARBA" id="ARBA00023136"/>
    </source>
</evidence>
<comment type="subunit">
    <text evidence="12">Forms an energy-coupling factor (ECF) transporter complex composed of an ATP-binding protein (A component, CbiO), a transmembrane protein (T component, CbiQ) and 2 possible substrate-capture proteins (S components, CbiM and CbiN) of unknown stoichimetry.</text>
</comment>
<evidence type="ECO:0000256" key="5">
    <source>
        <dbReference type="ARBA" id="ARBA00022573"/>
    </source>
</evidence>
<dbReference type="KEGG" id="dbc:MFMK1_001602"/>
<keyword evidence="4 12" id="KW-1003">Cell membrane</keyword>
<name>A0AAU0UNI6_9FIRM</name>
<dbReference type="InterPro" id="IPR018024">
    <property type="entry name" value="CbiM"/>
</dbReference>
<keyword evidence="8 12" id="KW-1133">Transmembrane helix</keyword>
<organism evidence="13 14">
    <name type="scientific">Metallumcola ferriviriculae</name>
    <dbReference type="NCBI Taxonomy" id="3039180"/>
    <lineage>
        <taxon>Bacteria</taxon>
        <taxon>Bacillati</taxon>
        <taxon>Bacillota</taxon>
        <taxon>Clostridia</taxon>
        <taxon>Neomoorellales</taxon>
        <taxon>Desulfitibacteraceae</taxon>
        <taxon>Metallumcola</taxon>
    </lineage>
</organism>
<proteinExistence type="inferred from homology"/>